<dbReference type="KEGG" id="sla:SERLADRAFT_393135"/>
<name>F8P0D6_SERL9</name>
<reference evidence="1" key="1">
    <citation type="submission" date="2011-04" db="EMBL/GenBank/DDBJ databases">
        <title>Evolution of plant cell wall degrading machinery underlies the functional diversity of forest fungi.</title>
        <authorList>
            <consortium name="US DOE Joint Genome Institute (JGI-PGF)"/>
            <person name="Eastwood D.C."/>
            <person name="Floudas D."/>
            <person name="Binder M."/>
            <person name="Majcherczyk A."/>
            <person name="Schneider P."/>
            <person name="Aerts A."/>
            <person name="Asiegbu F.O."/>
            <person name="Baker S.E."/>
            <person name="Barry K."/>
            <person name="Bendiksby M."/>
            <person name="Blumentritt M."/>
            <person name="Coutinho P.M."/>
            <person name="Cullen D."/>
            <person name="Cullen D."/>
            <person name="Gathman A."/>
            <person name="Goodell B."/>
            <person name="Henrissat B."/>
            <person name="Ihrmark K."/>
            <person name="Kauserud H."/>
            <person name="Kohler A."/>
            <person name="LaButti K."/>
            <person name="Lapidus A."/>
            <person name="Lavin J.L."/>
            <person name="Lee Y.-H."/>
            <person name="Lindquist E."/>
            <person name="Lilly W."/>
            <person name="Lucas S."/>
            <person name="Morin E."/>
            <person name="Murat C."/>
            <person name="Oguiza J.A."/>
            <person name="Park J."/>
            <person name="Pisabarro A.G."/>
            <person name="Riley R."/>
            <person name="Rosling A."/>
            <person name="Salamov A."/>
            <person name="Schmidt O."/>
            <person name="Schmutz J."/>
            <person name="Skrede I."/>
            <person name="Stenlid J."/>
            <person name="Wiebenga A."/>
            <person name="Xie X."/>
            <person name="Kues U."/>
            <person name="Hibbett D.S."/>
            <person name="Hoffmeister D."/>
            <person name="Hogberg N."/>
            <person name="Martin F."/>
            <person name="Grigoriev I.V."/>
            <person name="Watkinson S.C."/>
        </authorList>
    </citation>
    <scope>NUCLEOTIDE SEQUENCE</scope>
    <source>
        <strain evidence="1">S7.9</strain>
    </source>
</reference>
<sequence>MVVMPTRIGPVIRALVTFNQNYQVVEDEARLEPRYGPFVPILRANLNAEFVE</sequence>
<dbReference type="GeneID" id="18811591"/>
<organism>
    <name type="scientific">Serpula lacrymans var. lacrymans (strain S7.9)</name>
    <name type="common">Dry rot fungus</name>
    <dbReference type="NCBI Taxonomy" id="578457"/>
    <lineage>
        <taxon>Eukaryota</taxon>
        <taxon>Fungi</taxon>
        <taxon>Dikarya</taxon>
        <taxon>Basidiomycota</taxon>
        <taxon>Agaricomycotina</taxon>
        <taxon>Agaricomycetes</taxon>
        <taxon>Agaricomycetidae</taxon>
        <taxon>Boletales</taxon>
        <taxon>Coniophorineae</taxon>
        <taxon>Serpulaceae</taxon>
        <taxon>Serpula</taxon>
    </lineage>
</organism>
<dbReference type="HOGENOM" id="CLU_3088759_0_0_1"/>
<protein>
    <submittedName>
        <fullName evidence="1">Uncharacterized protein</fullName>
    </submittedName>
</protein>
<dbReference type="EMBL" id="GL945435">
    <property type="protein sequence ID" value="EGO24149.1"/>
    <property type="molecule type" value="Genomic_DNA"/>
</dbReference>
<proteinExistence type="predicted"/>
<gene>
    <name evidence="1" type="ORF">SERLADRAFT_393135</name>
</gene>
<dbReference type="AlphaFoldDB" id="F8P0D6"/>
<accession>F8P0D6</accession>
<evidence type="ECO:0000313" key="1">
    <source>
        <dbReference type="EMBL" id="EGO24149.1"/>
    </source>
</evidence>
<dbReference type="RefSeq" id="XP_007319911.1">
    <property type="nucleotide sequence ID" value="XM_007319849.1"/>
</dbReference>
<dbReference type="Proteomes" id="UP000008064">
    <property type="component" value="Unassembled WGS sequence"/>
</dbReference>